<accession>A0A0G1XH41</accession>
<name>A0A0G1XH41_9BACT</name>
<dbReference type="Proteomes" id="UP000034846">
    <property type="component" value="Unassembled WGS sequence"/>
</dbReference>
<dbReference type="EMBL" id="LCRD01000016">
    <property type="protein sequence ID" value="KKW30271.1"/>
    <property type="molecule type" value="Genomic_DNA"/>
</dbReference>
<proteinExistence type="predicted"/>
<organism evidence="1 2">
    <name type="scientific">Candidatus Uhrbacteria bacterium GW2011_GWD2_52_7</name>
    <dbReference type="NCBI Taxonomy" id="1618989"/>
    <lineage>
        <taxon>Bacteria</taxon>
        <taxon>Candidatus Uhriibacteriota</taxon>
    </lineage>
</organism>
<sequence length="207" mass="23123">MEVQHNGHASSEQEGIITCSAIVADISLGRMVHLDFYGARGDCQALVWRQHRSFLLPHDVYATKGTRLELQFTGDRISGYKMIHVKALEHPKQNKRQSLTLVHSTLVPIEDSEEIGPQHPVGLLVGAQDDVLVQATAFRAFIESMRMRRASKSPFSSYLIIDDRHPCWQSGTFWISAEVNNAISKLGHGNMRLSALDPCYAVDRPSS</sequence>
<gene>
    <name evidence="1" type="ORF">UY72_C0016G0004</name>
</gene>
<protein>
    <submittedName>
        <fullName evidence="1">Uncharacterized protein</fullName>
    </submittedName>
</protein>
<dbReference type="AlphaFoldDB" id="A0A0G1XH41"/>
<reference evidence="1 2" key="1">
    <citation type="journal article" date="2015" name="Nature">
        <title>rRNA introns, odd ribosomes, and small enigmatic genomes across a large radiation of phyla.</title>
        <authorList>
            <person name="Brown C.T."/>
            <person name="Hug L.A."/>
            <person name="Thomas B.C."/>
            <person name="Sharon I."/>
            <person name="Castelle C.J."/>
            <person name="Singh A."/>
            <person name="Wilkins M.J."/>
            <person name="Williams K.H."/>
            <person name="Banfield J.F."/>
        </authorList>
    </citation>
    <scope>NUCLEOTIDE SEQUENCE [LARGE SCALE GENOMIC DNA]</scope>
</reference>
<comment type="caution">
    <text evidence="1">The sequence shown here is derived from an EMBL/GenBank/DDBJ whole genome shotgun (WGS) entry which is preliminary data.</text>
</comment>
<evidence type="ECO:0000313" key="1">
    <source>
        <dbReference type="EMBL" id="KKW30271.1"/>
    </source>
</evidence>
<evidence type="ECO:0000313" key="2">
    <source>
        <dbReference type="Proteomes" id="UP000034846"/>
    </source>
</evidence>